<dbReference type="InterPro" id="IPR051320">
    <property type="entry name" value="Viral_Replic_Matur_Polypro"/>
</dbReference>
<dbReference type="PANTHER" id="PTHR33064:SF37">
    <property type="entry name" value="RIBONUCLEASE H"/>
    <property type="match status" value="1"/>
</dbReference>
<evidence type="ECO:0000313" key="1">
    <source>
        <dbReference type="EMBL" id="KAJ1150305.1"/>
    </source>
</evidence>
<name>A0AAV7RHL1_PLEWA</name>
<proteinExistence type="predicted"/>
<feature type="non-terminal residue" evidence="1">
    <location>
        <position position="99"/>
    </location>
</feature>
<organism evidence="1 2">
    <name type="scientific">Pleurodeles waltl</name>
    <name type="common">Iberian ribbed newt</name>
    <dbReference type="NCBI Taxonomy" id="8319"/>
    <lineage>
        <taxon>Eukaryota</taxon>
        <taxon>Metazoa</taxon>
        <taxon>Chordata</taxon>
        <taxon>Craniata</taxon>
        <taxon>Vertebrata</taxon>
        <taxon>Euteleostomi</taxon>
        <taxon>Amphibia</taxon>
        <taxon>Batrachia</taxon>
        <taxon>Caudata</taxon>
        <taxon>Salamandroidea</taxon>
        <taxon>Salamandridae</taxon>
        <taxon>Pleurodelinae</taxon>
        <taxon>Pleurodeles</taxon>
    </lineage>
</organism>
<dbReference type="PANTHER" id="PTHR33064">
    <property type="entry name" value="POL PROTEIN"/>
    <property type="match status" value="1"/>
</dbReference>
<evidence type="ECO:0000313" key="2">
    <source>
        <dbReference type="Proteomes" id="UP001066276"/>
    </source>
</evidence>
<dbReference type="EMBL" id="JANPWB010000009">
    <property type="protein sequence ID" value="KAJ1150305.1"/>
    <property type="molecule type" value="Genomic_DNA"/>
</dbReference>
<keyword evidence="2" id="KW-1185">Reference proteome</keyword>
<dbReference type="InterPro" id="IPR043128">
    <property type="entry name" value="Rev_trsase/Diguanyl_cyclase"/>
</dbReference>
<dbReference type="Proteomes" id="UP001066276">
    <property type="component" value="Chromosome 5"/>
</dbReference>
<dbReference type="Gene3D" id="3.30.70.270">
    <property type="match status" value="1"/>
</dbReference>
<dbReference type="AlphaFoldDB" id="A0AAV7RHL1"/>
<comment type="caution">
    <text evidence="1">The sequence shown here is derived from an EMBL/GenBank/DDBJ whole genome shotgun (WGS) entry which is preliminary data.</text>
</comment>
<reference evidence="1" key="1">
    <citation type="journal article" date="2022" name="bioRxiv">
        <title>Sequencing and chromosome-scale assembly of the giantPleurodeles waltlgenome.</title>
        <authorList>
            <person name="Brown T."/>
            <person name="Elewa A."/>
            <person name="Iarovenko S."/>
            <person name="Subramanian E."/>
            <person name="Araus A.J."/>
            <person name="Petzold A."/>
            <person name="Susuki M."/>
            <person name="Suzuki K.-i.T."/>
            <person name="Hayashi T."/>
            <person name="Toyoda A."/>
            <person name="Oliveira C."/>
            <person name="Osipova E."/>
            <person name="Leigh N.D."/>
            <person name="Simon A."/>
            <person name="Yun M.H."/>
        </authorList>
    </citation>
    <scope>NUCLEOTIDE SEQUENCE</scope>
    <source>
        <strain evidence="1">20211129_DDA</strain>
        <tissue evidence="1">Liver</tissue>
    </source>
</reference>
<dbReference type="Gene3D" id="3.10.10.10">
    <property type="entry name" value="HIV Type 1 Reverse Transcriptase, subunit A, domain 1"/>
    <property type="match status" value="1"/>
</dbReference>
<protein>
    <recommendedName>
        <fullName evidence="3">Reverse transcriptase</fullName>
    </recommendedName>
</protein>
<sequence>LMSNIVRKKCKTTLHISNGFFCQNIAPESRDLISFSALGSQNKFCCLPQGYKNSLGLFAARVTAIWHEIYPEALSYVDDIYLTDDELLQHLRQVARIVV</sequence>
<accession>A0AAV7RHL1</accession>
<gene>
    <name evidence="1" type="ORF">NDU88_003100</name>
</gene>
<feature type="non-terminal residue" evidence="1">
    <location>
        <position position="1"/>
    </location>
</feature>
<evidence type="ECO:0008006" key="3">
    <source>
        <dbReference type="Google" id="ProtNLM"/>
    </source>
</evidence>
<dbReference type="SUPFAM" id="SSF56672">
    <property type="entry name" value="DNA/RNA polymerases"/>
    <property type="match status" value="1"/>
</dbReference>
<dbReference type="InterPro" id="IPR043502">
    <property type="entry name" value="DNA/RNA_pol_sf"/>
</dbReference>